<evidence type="ECO:0000313" key="3">
    <source>
        <dbReference type="Proteomes" id="UP000663555"/>
    </source>
</evidence>
<name>A0ABX7MXF3_9GAMM</name>
<dbReference type="EMBL" id="CP071247">
    <property type="protein sequence ID" value="QSP94878.1"/>
    <property type="molecule type" value="Genomic_DNA"/>
</dbReference>
<keyword evidence="3" id="KW-1185">Reference proteome</keyword>
<dbReference type="Gene3D" id="1.10.1660.10">
    <property type="match status" value="1"/>
</dbReference>
<dbReference type="Proteomes" id="UP000663555">
    <property type="component" value="Chromosome"/>
</dbReference>
<feature type="coiled-coil region" evidence="1">
    <location>
        <begin position="88"/>
        <end position="115"/>
    </location>
</feature>
<reference evidence="2 3" key="1">
    <citation type="submission" date="2021-03" db="EMBL/GenBank/DDBJ databases">
        <title>Genome sequencing of Marinobacter sp. LPB0319.</title>
        <authorList>
            <person name="Kim J."/>
        </authorList>
    </citation>
    <scope>NUCLEOTIDE SEQUENCE [LARGE SCALE GENOMIC DNA]</scope>
    <source>
        <strain evidence="2 3">LPB0319</strain>
    </source>
</reference>
<gene>
    <name evidence="2" type="ORF">LPB19_00155</name>
</gene>
<dbReference type="Pfam" id="PF13591">
    <property type="entry name" value="MerR_2"/>
    <property type="match status" value="1"/>
</dbReference>
<dbReference type="RefSeq" id="WP_206644085.1">
    <property type="nucleotide sequence ID" value="NZ_CP071247.1"/>
</dbReference>
<evidence type="ECO:0000256" key="1">
    <source>
        <dbReference type="SAM" id="Coils"/>
    </source>
</evidence>
<protein>
    <submittedName>
        <fullName evidence="2">Chaperone modulator CbpM</fullName>
    </submittedName>
</protein>
<sequence length="119" mass="13540">MSRDDEVLVVEITDPQVRLTFREICEQGECHAEMVLKMVSHGIIEPVGPVQGAQIASWRFDLAALMRLRKAVRLERDLKMNLPGLAMSLDLLDEVDAMRREIAALRHQLRHLSGEHDSN</sequence>
<proteinExistence type="predicted"/>
<evidence type="ECO:0000313" key="2">
    <source>
        <dbReference type="EMBL" id="QSP94878.1"/>
    </source>
</evidence>
<organism evidence="2 3">
    <name type="scientific">Marinobacter salinisoli</name>
    <dbReference type="NCBI Taxonomy" id="2769486"/>
    <lineage>
        <taxon>Bacteria</taxon>
        <taxon>Pseudomonadati</taxon>
        <taxon>Pseudomonadota</taxon>
        <taxon>Gammaproteobacteria</taxon>
        <taxon>Pseudomonadales</taxon>
        <taxon>Marinobacteraceae</taxon>
        <taxon>Marinobacter</taxon>
    </lineage>
</organism>
<accession>A0ABX7MXF3</accession>
<keyword evidence="1" id="KW-0175">Coiled coil</keyword>